<dbReference type="PANTHER" id="PTHR16288:SF0">
    <property type="entry name" value="TRNA (GUANINE-N(7)-)-METHYLTRANSFERASE NON-CATALYTIC SUBUNIT WDR4"/>
    <property type="match status" value="1"/>
</dbReference>
<evidence type="ECO:0000256" key="3">
    <source>
        <dbReference type="ARBA" id="ARBA00022694"/>
    </source>
</evidence>
<dbReference type="PROSITE" id="PS50082">
    <property type="entry name" value="WD_REPEATS_2"/>
    <property type="match status" value="1"/>
</dbReference>
<dbReference type="GO" id="GO:0005634">
    <property type="term" value="C:nucleus"/>
    <property type="evidence" value="ECO:0007669"/>
    <property type="project" value="UniProtKB-SubCell"/>
</dbReference>
<evidence type="ECO:0000313" key="8">
    <source>
        <dbReference type="EMBL" id="CDS12982.1"/>
    </source>
</evidence>
<dbReference type="Gene3D" id="2.130.10.10">
    <property type="entry name" value="YVTN repeat-like/Quinoprotein amine dehydrogenase"/>
    <property type="match status" value="2"/>
</dbReference>
<dbReference type="GO" id="GO:0043527">
    <property type="term" value="C:tRNA methyltransferase complex"/>
    <property type="evidence" value="ECO:0007669"/>
    <property type="project" value="TreeGrafter"/>
</dbReference>
<dbReference type="OrthoDB" id="339900at2759"/>
<comment type="function">
    <text evidence="6">Required for the formation of N(7)-methylguanine at position 46 (m7G46) in tRNA. In the complex, it is required to stabilize and induce conformational changes of the catalytic subunit.</text>
</comment>
<gene>
    <name evidence="8" type="ORF">LRAMOSA05166</name>
</gene>
<keyword evidence="3 6" id="KW-0819">tRNA processing</keyword>
<evidence type="ECO:0000256" key="6">
    <source>
        <dbReference type="HAMAP-Rule" id="MF_03056"/>
    </source>
</evidence>
<organism evidence="8">
    <name type="scientific">Lichtheimia ramosa</name>
    <dbReference type="NCBI Taxonomy" id="688394"/>
    <lineage>
        <taxon>Eukaryota</taxon>
        <taxon>Fungi</taxon>
        <taxon>Fungi incertae sedis</taxon>
        <taxon>Mucoromycota</taxon>
        <taxon>Mucoromycotina</taxon>
        <taxon>Mucoromycetes</taxon>
        <taxon>Mucorales</taxon>
        <taxon>Lichtheimiaceae</taxon>
        <taxon>Lichtheimia</taxon>
    </lineage>
</organism>
<dbReference type="GO" id="GO:0106004">
    <property type="term" value="P:tRNA (guanine-N7)-methylation"/>
    <property type="evidence" value="ECO:0007669"/>
    <property type="project" value="UniProtKB-UniRule"/>
</dbReference>
<evidence type="ECO:0000256" key="5">
    <source>
        <dbReference type="ARBA" id="ARBA00023242"/>
    </source>
</evidence>
<evidence type="ECO:0000256" key="4">
    <source>
        <dbReference type="ARBA" id="ARBA00022737"/>
    </source>
</evidence>
<comment type="similarity">
    <text evidence="6">Belongs to the WD repeat TRM82 family.</text>
</comment>
<dbReference type="GO" id="GO:0005829">
    <property type="term" value="C:cytosol"/>
    <property type="evidence" value="ECO:0007669"/>
    <property type="project" value="TreeGrafter"/>
</dbReference>
<dbReference type="InterPro" id="IPR036322">
    <property type="entry name" value="WD40_repeat_dom_sf"/>
</dbReference>
<reference evidence="8" key="1">
    <citation type="journal article" date="2014" name="Genome Announc.">
        <title>De novo whole-genome sequence and genome annotation of Lichtheimia ramosa.</title>
        <authorList>
            <person name="Linde J."/>
            <person name="Schwartze V."/>
            <person name="Binder U."/>
            <person name="Lass-Florl C."/>
            <person name="Voigt K."/>
            <person name="Horn F."/>
        </authorList>
    </citation>
    <scope>NUCLEOTIDE SEQUENCE</scope>
    <source>
        <strain evidence="8">JMRC FSU:6197</strain>
    </source>
</reference>
<sequence>MAEHRIPFTTLAHSPTSSHLALANGKHFFIVDSATGQVLKSNDANDRKQEYTDLYRNMAFSQDGALLATSGEDKKINVYDANDWSLKCSRNSVKRVNAIQFNKDASKIVIADKFGDVYCHPMENSDGQEEKMAPILGHVSMITDMALSADEKYVVTADRDEHIRVSRFPNGYNIESFCLAHTDVVTSVKIVPWSTDLLVSAGGDNTVRVWQFVQGKEIQCFPVKEYINNYMPEATDANSKEPIVSRLVIDSNKKIIALSFAKIPAIVLLSWSDDNKLVYKQTIETKVPVLDICFDLKGSLWASLAPTGDALMAIFEGDNFDAVPESDSRLKQVNEIQVGLVDKEIELYSIFGLRKLLDLPDYVQTPAEHKKNKKRKIAAE</sequence>
<evidence type="ECO:0000256" key="7">
    <source>
        <dbReference type="PROSITE-ProRule" id="PRU00221"/>
    </source>
</evidence>
<comment type="subcellular location">
    <subcellularLocation>
        <location evidence="1 6">Nucleus</location>
    </subcellularLocation>
</comment>
<dbReference type="SMART" id="SM00320">
    <property type="entry name" value="WD40"/>
    <property type="match status" value="3"/>
</dbReference>
<comment type="pathway">
    <text evidence="6">tRNA modification; N(7)-methylguanine-tRNA biosynthesis.</text>
</comment>
<keyword evidence="5 6" id="KW-0539">Nucleus</keyword>
<keyword evidence="4 6" id="KW-0677">Repeat</keyword>
<feature type="repeat" description="WD" evidence="7">
    <location>
        <begin position="178"/>
        <end position="220"/>
    </location>
</feature>
<dbReference type="Pfam" id="PF00400">
    <property type="entry name" value="WD40"/>
    <property type="match status" value="3"/>
</dbReference>
<dbReference type="PROSITE" id="PS50294">
    <property type="entry name" value="WD_REPEATS_REGION"/>
    <property type="match status" value="1"/>
</dbReference>
<dbReference type="SUPFAM" id="SSF50978">
    <property type="entry name" value="WD40 repeat-like"/>
    <property type="match status" value="1"/>
</dbReference>
<keyword evidence="2 6" id="KW-0853">WD repeat</keyword>
<dbReference type="InterPro" id="IPR001680">
    <property type="entry name" value="WD40_rpt"/>
</dbReference>
<evidence type="ECO:0000256" key="2">
    <source>
        <dbReference type="ARBA" id="ARBA00022574"/>
    </source>
</evidence>
<accession>A0A077X1U5</accession>
<protein>
    <submittedName>
        <fullName evidence="8">Uncharacterized protein</fullName>
    </submittedName>
</protein>
<proteinExistence type="inferred from homology"/>
<dbReference type="HAMAP" id="MF_03056">
    <property type="entry name" value="TRM82"/>
    <property type="match status" value="1"/>
</dbReference>
<dbReference type="UniPathway" id="UPA00989"/>
<dbReference type="InterPro" id="IPR028884">
    <property type="entry name" value="Trm82"/>
</dbReference>
<name>A0A077X1U5_9FUNG</name>
<dbReference type="AlphaFoldDB" id="A0A077X1U5"/>
<dbReference type="InterPro" id="IPR015943">
    <property type="entry name" value="WD40/YVTN_repeat-like_dom_sf"/>
</dbReference>
<dbReference type="PANTHER" id="PTHR16288">
    <property type="entry name" value="WD40 REPEAT PROTEIN 4"/>
    <property type="match status" value="1"/>
</dbReference>
<evidence type="ECO:0000256" key="1">
    <source>
        <dbReference type="ARBA" id="ARBA00004123"/>
    </source>
</evidence>
<dbReference type="EMBL" id="LK023368">
    <property type="protein sequence ID" value="CDS12982.1"/>
    <property type="molecule type" value="Genomic_DNA"/>
</dbReference>